<dbReference type="GO" id="GO:0009306">
    <property type="term" value="P:protein secretion"/>
    <property type="evidence" value="ECO:0007669"/>
    <property type="project" value="InterPro"/>
</dbReference>
<dbReference type="OrthoDB" id="3697448at2"/>
<dbReference type="InterPro" id="IPR022536">
    <property type="entry name" value="EspC"/>
</dbReference>
<proteinExistence type="predicted"/>
<sequence length="101" mass="10270">MAENMDVAAGELTGHAGNLGGIEERLGTALSAARQVSMDNDAYGVLGRPFAWLLDPFESLGADMISAGIDTLGNDIDNLKGAATGYGTTEDTNTAMYGGGA</sequence>
<name>A0A2S6GEL1_9PSEU</name>
<comment type="caution">
    <text evidence="1">The sequence shown here is derived from an EMBL/GenBank/DDBJ whole genome shotgun (WGS) entry which is preliminary data.</text>
</comment>
<dbReference type="RefSeq" id="WP_104482479.1">
    <property type="nucleotide sequence ID" value="NZ_CP154825.1"/>
</dbReference>
<keyword evidence="2" id="KW-1185">Reference proteome</keyword>
<dbReference type="AlphaFoldDB" id="A0A2S6GEL1"/>
<evidence type="ECO:0000313" key="1">
    <source>
        <dbReference type="EMBL" id="PPK63668.1"/>
    </source>
</evidence>
<organism evidence="1 2">
    <name type="scientific">Actinokineospora auranticolor</name>
    <dbReference type="NCBI Taxonomy" id="155976"/>
    <lineage>
        <taxon>Bacteria</taxon>
        <taxon>Bacillati</taxon>
        <taxon>Actinomycetota</taxon>
        <taxon>Actinomycetes</taxon>
        <taxon>Pseudonocardiales</taxon>
        <taxon>Pseudonocardiaceae</taxon>
        <taxon>Actinokineospora</taxon>
    </lineage>
</organism>
<dbReference type="EMBL" id="PTIX01000025">
    <property type="protein sequence ID" value="PPK63668.1"/>
    <property type="molecule type" value="Genomic_DNA"/>
</dbReference>
<accession>A0A2S6GEL1</accession>
<evidence type="ECO:0000313" key="2">
    <source>
        <dbReference type="Proteomes" id="UP000239203"/>
    </source>
</evidence>
<dbReference type="Proteomes" id="UP000239203">
    <property type="component" value="Unassembled WGS sequence"/>
</dbReference>
<dbReference type="Pfam" id="PF10824">
    <property type="entry name" value="T7SS_ESX_EspC"/>
    <property type="match status" value="1"/>
</dbReference>
<protein>
    <submittedName>
        <fullName evidence="1">Excreted virulence factor EspC (Type VII ESX diderm)</fullName>
    </submittedName>
</protein>
<gene>
    <name evidence="1" type="ORF">CLV40_1253</name>
</gene>
<reference evidence="1 2" key="1">
    <citation type="submission" date="2018-02" db="EMBL/GenBank/DDBJ databases">
        <title>Genomic Encyclopedia of Archaeal and Bacterial Type Strains, Phase II (KMG-II): from individual species to whole genera.</title>
        <authorList>
            <person name="Goeker M."/>
        </authorList>
    </citation>
    <scope>NUCLEOTIDE SEQUENCE [LARGE SCALE GENOMIC DNA]</scope>
    <source>
        <strain evidence="1 2">YU 961-1</strain>
    </source>
</reference>